<protein>
    <submittedName>
        <fullName evidence="6">TetR family transcriptional regulator</fullName>
    </submittedName>
</protein>
<dbReference type="InterPro" id="IPR009057">
    <property type="entry name" value="Homeodomain-like_sf"/>
</dbReference>
<dbReference type="InterPro" id="IPR036271">
    <property type="entry name" value="Tet_transcr_reg_TetR-rel_C_sf"/>
</dbReference>
<evidence type="ECO:0000259" key="5">
    <source>
        <dbReference type="PROSITE" id="PS50977"/>
    </source>
</evidence>
<sequence length="202" mass="21190">MPNTPRAARDARPLTFTEQARRAQFVGLTIRVIAEHGYAGCSLQRIADAAGVTKAAVLYHFASKAALVRAAYEEVIGQLTADVGALVEQAAGPAQAVEAYVRGLTGHLAAHPDHVRVIVEALDGDTAITDRPASPSRWQALAALIEAAKESGAYRRDIDSRVLAIVLGGAIDGLIAESLQDTAFDVVAAADALVDLLRRSTG</sequence>
<organism evidence="6 7">
    <name type="scientific">Actinoplanes aureus</name>
    <dbReference type="NCBI Taxonomy" id="2792083"/>
    <lineage>
        <taxon>Bacteria</taxon>
        <taxon>Bacillati</taxon>
        <taxon>Actinomycetota</taxon>
        <taxon>Actinomycetes</taxon>
        <taxon>Micromonosporales</taxon>
        <taxon>Micromonosporaceae</taxon>
        <taxon>Actinoplanes</taxon>
    </lineage>
</organism>
<dbReference type="GO" id="GO:0003700">
    <property type="term" value="F:DNA-binding transcription factor activity"/>
    <property type="evidence" value="ECO:0007669"/>
    <property type="project" value="TreeGrafter"/>
</dbReference>
<dbReference type="SUPFAM" id="SSF46689">
    <property type="entry name" value="Homeodomain-like"/>
    <property type="match status" value="1"/>
</dbReference>
<gene>
    <name evidence="6" type="ORF">I4J89_21325</name>
</gene>
<feature type="DNA-binding region" description="H-T-H motif" evidence="4">
    <location>
        <begin position="42"/>
        <end position="61"/>
    </location>
</feature>
<dbReference type="SUPFAM" id="SSF48498">
    <property type="entry name" value="Tetracyclin repressor-like, C-terminal domain"/>
    <property type="match status" value="1"/>
</dbReference>
<dbReference type="Gene3D" id="1.10.10.60">
    <property type="entry name" value="Homeodomain-like"/>
    <property type="match status" value="1"/>
</dbReference>
<dbReference type="InterPro" id="IPR050109">
    <property type="entry name" value="HTH-type_TetR-like_transc_reg"/>
</dbReference>
<comment type="caution">
    <text evidence="6">The sequence shown here is derived from an EMBL/GenBank/DDBJ whole genome shotgun (WGS) entry which is preliminary data.</text>
</comment>
<evidence type="ECO:0000256" key="1">
    <source>
        <dbReference type="ARBA" id="ARBA00023015"/>
    </source>
</evidence>
<dbReference type="Gene3D" id="1.10.357.10">
    <property type="entry name" value="Tetracycline Repressor, domain 2"/>
    <property type="match status" value="1"/>
</dbReference>
<keyword evidence="3" id="KW-0804">Transcription</keyword>
<dbReference type="EMBL" id="JADQTO010000009">
    <property type="protein sequence ID" value="MBG0563992.1"/>
    <property type="molecule type" value="Genomic_DNA"/>
</dbReference>
<dbReference type="PROSITE" id="PS50977">
    <property type="entry name" value="HTH_TETR_2"/>
    <property type="match status" value="1"/>
</dbReference>
<keyword evidence="7" id="KW-1185">Reference proteome</keyword>
<evidence type="ECO:0000256" key="3">
    <source>
        <dbReference type="ARBA" id="ARBA00023163"/>
    </source>
</evidence>
<evidence type="ECO:0000313" key="7">
    <source>
        <dbReference type="Proteomes" id="UP000598146"/>
    </source>
</evidence>
<dbReference type="PRINTS" id="PR00455">
    <property type="entry name" value="HTHTETR"/>
</dbReference>
<dbReference type="PANTHER" id="PTHR30055:SF234">
    <property type="entry name" value="HTH-TYPE TRANSCRIPTIONAL REGULATOR BETI"/>
    <property type="match status" value="1"/>
</dbReference>
<evidence type="ECO:0000313" key="6">
    <source>
        <dbReference type="EMBL" id="MBG0563992.1"/>
    </source>
</evidence>
<accession>A0A931CAU4</accession>
<reference evidence="6" key="1">
    <citation type="submission" date="2020-11" db="EMBL/GenBank/DDBJ databases">
        <title>Isolation and identification of active actinomycetes.</title>
        <authorList>
            <person name="Sun X."/>
        </authorList>
    </citation>
    <scope>NUCLEOTIDE SEQUENCE</scope>
    <source>
        <strain evidence="6">NEAU-A11</strain>
    </source>
</reference>
<dbReference type="Proteomes" id="UP000598146">
    <property type="component" value="Unassembled WGS sequence"/>
</dbReference>
<feature type="domain" description="HTH tetR-type" evidence="5">
    <location>
        <begin position="19"/>
        <end position="79"/>
    </location>
</feature>
<keyword evidence="1" id="KW-0805">Transcription regulation</keyword>
<dbReference type="InterPro" id="IPR001647">
    <property type="entry name" value="HTH_TetR"/>
</dbReference>
<name>A0A931CAU4_9ACTN</name>
<evidence type="ECO:0000256" key="4">
    <source>
        <dbReference type="PROSITE-ProRule" id="PRU00335"/>
    </source>
</evidence>
<dbReference type="GO" id="GO:0000976">
    <property type="term" value="F:transcription cis-regulatory region binding"/>
    <property type="evidence" value="ECO:0007669"/>
    <property type="project" value="TreeGrafter"/>
</dbReference>
<dbReference type="Pfam" id="PF00440">
    <property type="entry name" value="TetR_N"/>
    <property type="match status" value="1"/>
</dbReference>
<proteinExistence type="predicted"/>
<evidence type="ECO:0000256" key="2">
    <source>
        <dbReference type="ARBA" id="ARBA00023125"/>
    </source>
</evidence>
<dbReference type="RefSeq" id="WP_196415760.1">
    <property type="nucleotide sequence ID" value="NZ_JADQTO010000009.1"/>
</dbReference>
<keyword evidence="2 4" id="KW-0238">DNA-binding</keyword>
<dbReference type="PANTHER" id="PTHR30055">
    <property type="entry name" value="HTH-TYPE TRANSCRIPTIONAL REGULATOR RUTR"/>
    <property type="match status" value="1"/>
</dbReference>
<dbReference type="AlphaFoldDB" id="A0A931CAU4"/>